<dbReference type="Gene3D" id="3.30.530.20">
    <property type="match status" value="1"/>
</dbReference>
<dbReference type="PANTHER" id="PTHR39332">
    <property type="entry name" value="BLL4707 PROTEIN"/>
    <property type="match status" value="1"/>
</dbReference>
<dbReference type="AlphaFoldDB" id="A0A5C7G575"/>
<comment type="caution">
    <text evidence="1">The sequence shown here is derived from an EMBL/GenBank/DDBJ whole genome shotgun (WGS) entry which is preliminary data.</text>
</comment>
<dbReference type="InterPro" id="IPR019587">
    <property type="entry name" value="Polyketide_cyclase/dehydratase"/>
</dbReference>
<proteinExistence type="predicted"/>
<protein>
    <submittedName>
        <fullName evidence="1">SRPBCC family protein</fullName>
    </submittedName>
</protein>
<dbReference type="PANTHER" id="PTHR39332:SF7">
    <property type="entry name" value="SRPBCC FAMILY PROTEIN"/>
    <property type="match status" value="1"/>
</dbReference>
<evidence type="ECO:0000313" key="2">
    <source>
        <dbReference type="Proteomes" id="UP000321413"/>
    </source>
</evidence>
<dbReference type="Pfam" id="PF10604">
    <property type="entry name" value="Polyketide_cyc2"/>
    <property type="match status" value="1"/>
</dbReference>
<dbReference type="EMBL" id="VPFD01000014">
    <property type="protein sequence ID" value="TXF99217.1"/>
    <property type="molecule type" value="Genomic_DNA"/>
</dbReference>
<accession>A0A5C7G575</accession>
<dbReference type="CDD" id="cd07821">
    <property type="entry name" value="PYR_PYL_RCAR_like"/>
    <property type="match status" value="1"/>
</dbReference>
<reference evidence="1 2" key="1">
    <citation type="submission" date="2019-08" db="EMBL/GenBank/DDBJ databases">
        <title>Massilia golmudensis sp. nov., isolated from sand in the Qinghai-Tibetan Plateau.</title>
        <authorList>
            <person name="Zhang B."/>
        </authorList>
    </citation>
    <scope>NUCLEOTIDE SEQUENCE [LARGE SCALE GENOMIC DNA]</scope>
    <source>
        <strain evidence="1 2">GEM5</strain>
    </source>
</reference>
<keyword evidence="2" id="KW-1185">Reference proteome</keyword>
<gene>
    <name evidence="1" type="ORF">FVD38_13590</name>
</gene>
<dbReference type="RefSeq" id="WP_147935294.1">
    <property type="nucleotide sequence ID" value="NZ_VPFD01000014.1"/>
</dbReference>
<dbReference type="InterPro" id="IPR023393">
    <property type="entry name" value="START-like_dom_sf"/>
</dbReference>
<dbReference type="Proteomes" id="UP000321413">
    <property type="component" value="Unassembled WGS sequence"/>
</dbReference>
<evidence type="ECO:0000313" key="1">
    <source>
        <dbReference type="EMBL" id="TXF99217.1"/>
    </source>
</evidence>
<dbReference type="SUPFAM" id="SSF55961">
    <property type="entry name" value="Bet v1-like"/>
    <property type="match status" value="1"/>
</dbReference>
<name>A0A5C7G575_9BURK</name>
<sequence length="149" mass="16244">MTSICYNAVVDADSAQTWSVIKQFGGISLWHPAIQESVIESGGPDGLVGCVRRLTLQGGALLRERLLAVDDSQLSFTYCFEEAPLPVDNYVMTVKLIPLTDQTSTVIQWMARFDLREPDPQGELLESMRALIVGGHNSLGAYLAQSSAI</sequence>
<organism evidence="1 2">
    <name type="scientific">Massilia arenae</name>
    <dbReference type="NCBI Taxonomy" id="2603288"/>
    <lineage>
        <taxon>Bacteria</taxon>
        <taxon>Pseudomonadati</taxon>
        <taxon>Pseudomonadota</taxon>
        <taxon>Betaproteobacteria</taxon>
        <taxon>Burkholderiales</taxon>
        <taxon>Oxalobacteraceae</taxon>
        <taxon>Telluria group</taxon>
        <taxon>Massilia</taxon>
    </lineage>
</organism>